<evidence type="ECO:0000313" key="2">
    <source>
        <dbReference type="EMBL" id="WEJ62160.1"/>
    </source>
</evidence>
<organism evidence="2 3">
    <name type="scientific">Thiomicrorhabdus lithotrophica</name>
    <dbReference type="NCBI Taxonomy" id="2949997"/>
    <lineage>
        <taxon>Bacteria</taxon>
        <taxon>Pseudomonadati</taxon>
        <taxon>Pseudomonadota</taxon>
        <taxon>Gammaproteobacteria</taxon>
        <taxon>Thiotrichales</taxon>
        <taxon>Piscirickettsiaceae</taxon>
        <taxon>Thiomicrorhabdus</taxon>
    </lineage>
</organism>
<sequence>MRWFSRKQEQPEQPKKVVERQAKKGARRNYAGAKSSEITFGWTTSEGNIDQILKANLPALRARSREQYRNNDYMHRYISLVKTNVIGPKGVVLQVHSKDNGGQLDELANTAIEQAWKRWQNKQFCDYQQRHRLVDMKNLLLSSVFMDGEMIAQLVSDPSAADFATSILMRQPESLDINLNVELKNGNRIRLGIEFDANGRAQYYYFKRANGKHDKVDSSRIIHLFIPEFIEQVRGVPQGSASLMRMNMLNGFEEAALVNARAGATKMGFIEEPEDGNTGMDDEVTDDGIQIDEASPGDWHTVPHGTTIHGYDPAYPSGEFGVFVKSQLKGMSAGLGVSHHTLANDLEGVNYSSGRLGELADREIWKGLQDWFVENFMQRVFEFWLRSELLAGNLKMPNGSALPLAKFDKFNAAVWQPRRWQWVDPKKEMDAHAKGIELGVKTRSEIIREMGRDPNDVWNELKRENDLLKELGIAANTAAFSSNGEGDESEEQD</sequence>
<dbReference type="InterPro" id="IPR006429">
    <property type="entry name" value="Phage_lambda_portal"/>
</dbReference>
<protein>
    <submittedName>
        <fullName evidence="2">Phage portal protein</fullName>
    </submittedName>
</protein>
<name>A0ABY8CBW0_9GAMM</name>
<keyword evidence="3" id="KW-1185">Reference proteome</keyword>
<accession>A0ABY8CBW0</accession>
<reference evidence="2 3" key="1">
    <citation type="submission" date="2022-06" db="EMBL/GenBank/DDBJ databases">
        <title>Thiomicrohabdus sp. nov, an obligately chemolithoautotrophic, sulfur-oxidizing bacterium isolated from beach of Guanyin Mountain. Amoy.</title>
        <authorList>
            <person name="Zhu H."/>
        </authorList>
    </citation>
    <scope>NUCLEOTIDE SEQUENCE [LARGE SCALE GENOMIC DNA]</scope>
    <source>
        <strain evidence="2 3">XGS-01</strain>
    </source>
</reference>
<evidence type="ECO:0000256" key="1">
    <source>
        <dbReference type="SAM" id="MobiDB-lite"/>
    </source>
</evidence>
<dbReference type="NCBIfam" id="TIGR01539">
    <property type="entry name" value="portal_lambda"/>
    <property type="match status" value="1"/>
</dbReference>
<gene>
    <name evidence="2" type="ORF">NR989_09080</name>
</gene>
<feature type="region of interest" description="Disordered" evidence="1">
    <location>
        <begin position="1"/>
        <end position="30"/>
    </location>
</feature>
<dbReference type="Pfam" id="PF05136">
    <property type="entry name" value="Phage_portal_2"/>
    <property type="match status" value="1"/>
</dbReference>
<evidence type="ECO:0000313" key="3">
    <source>
        <dbReference type="Proteomes" id="UP001222275"/>
    </source>
</evidence>
<dbReference type="EMBL" id="CP102381">
    <property type="protein sequence ID" value="WEJ62160.1"/>
    <property type="molecule type" value="Genomic_DNA"/>
</dbReference>
<feature type="compositionally biased region" description="Basic and acidic residues" evidence="1">
    <location>
        <begin position="1"/>
        <end position="22"/>
    </location>
</feature>
<dbReference type="Proteomes" id="UP001222275">
    <property type="component" value="Chromosome"/>
</dbReference>
<dbReference type="RefSeq" id="WP_275594417.1">
    <property type="nucleotide sequence ID" value="NZ_CP102381.1"/>
</dbReference>
<proteinExistence type="predicted"/>